<sequence length="68" mass="7451">MYLGRGECQKAVSRAAMLVEISGSARQASKNSDSVTTPSLKVRKSAFESLFVLHHGWSRIGYPESHIS</sequence>
<dbReference type="EMBL" id="KQ983012">
    <property type="protein sequence ID" value="KYQ48286.1"/>
    <property type="molecule type" value="Genomic_DNA"/>
</dbReference>
<accession>A0A151WKC3</accession>
<organism evidence="1 2">
    <name type="scientific">Mycetomoellerius zeteki</name>
    <dbReference type="NCBI Taxonomy" id="64791"/>
    <lineage>
        <taxon>Eukaryota</taxon>
        <taxon>Metazoa</taxon>
        <taxon>Ecdysozoa</taxon>
        <taxon>Arthropoda</taxon>
        <taxon>Hexapoda</taxon>
        <taxon>Insecta</taxon>
        <taxon>Pterygota</taxon>
        <taxon>Neoptera</taxon>
        <taxon>Endopterygota</taxon>
        <taxon>Hymenoptera</taxon>
        <taxon>Apocrita</taxon>
        <taxon>Aculeata</taxon>
        <taxon>Formicoidea</taxon>
        <taxon>Formicidae</taxon>
        <taxon>Myrmicinae</taxon>
        <taxon>Mycetomoellerius</taxon>
    </lineage>
</organism>
<evidence type="ECO:0000313" key="2">
    <source>
        <dbReference type="Proteomes" id="UP000075809"/>
    </source>
</evidence>
<dbReference type="AlphaFoldDB" id="A0A151WKC3"/>
<dbReference type="Proteomes" id="UP000075809">
    <property type="component" value="Unassembled WGS sequence"/>
</dbReference>
<evidence type="ECO:0000313" key="1">
    <source>
        <dbReference type="EMBL" id="KYQ48286.1"/>
    </source>
</evidence>
<keyword evidence="2" id="KW-1185">Reference proteome</keyword>
<protein>
    <submittedName>
        <fullName evidence="1">Uncharacterized protein</fullName>
    </submittedName>
</protein>
<name>A0A151WKC3_9HYME</name>
<proteinExistence type="predicted"/>
<gene>
    <name evidence="1" type="ORF">ALC60_12614</name>
</gene>
<reference evidence="1 2" key="1">
    <citation type="submission" date="2015-09" db="EMBL/GenBank/DDBJ databases">
        <title>Trachymyrmex zeteki WGS genome.</title>
        <authorList>
            <person name="Nygaard S."/>
            <person name="Hu H."/>
            <person name="Boomsma J."/>
            <person name="Zhang G."/>
        </authorList>
    </citation>
    <scope>NUCLEOTIDE SEQUENCE [LARGE SCALE GENOMIC DNA]</scope>
    <source>
        <strain evidence="1">Tzet28-1</strain>
        <tissue evidence="1">Whole body</tissue>
    </source>
</reference>